<comment type="similarity">
    <text evidence="3 18">In the N-terminal section; belongs to the NnrE/AIBP family.</text>
</comment>
<keyword evidence="5 18" id="KW-0479">Metal-binding</keyword>
<comment type="caution">
    <text evidence="21">The sequence shown here is derived from an EMBL/GenBank/DDBJ whole genome shotgun (WGS) entry which is preliminary data.</text>
</comment>
<comment type="cofactor">
    <cofactor evidence="18">
        <name>K(+)</name>
        <dbReference type="ChEBI" id="CHEBI:29103"/>
    </cofactor>
    <text evidence="18">Binds 1 potassium ion per subunit.</text>
</comment>
<comment type="similarity">
    <text evidence="17">Belongs to the NnrD/CARKD family.</text>
</comment>
<dbReference type="Pfam" id="PF01256">
    <property type="entry name" value="Carb_kinase"/>
    <property type="match status" value="1"/>
</dbReference>
<evidence type="ECO:0000256" key="4">
    <source>
        <dbReference type="ARBA" id="ARBA00009524"/>
    </source>
</evidence>
<accession>A0A1W0ATK0</accession>
<keyword evidence="11 18" id="KW-0413">Isomerase</keyword>
<feature type="binding site" evidence="17">
    <location>
        <position position="359"/>
    </location>
    <ligand>
        <name>(6S)-NADPHX</name>
        <dbReference type="ChEBI" id="CHEBI:64076"/>
    </ligand>
</feature>
<evidence type="ECO:0000256" key="5">
    <source>
        <dbReference type="ARBA" id="ARBA00022723"/>
    </source>
</evidence>
<evidence type="ECO:0000256" key="3">
    <source>
        <dbReference type="ARBA" id="ARBA00006001"/>
    </source>
</evidence>
<evidence type="ECO:0000259" key="19">
    <source>
        <dbReference type="PROSITE" id="PS51383"/>
    </source>
</evidence>
<reference evidence="21 22" key="1">
    <citation type="journal article" date="2016" name="Antonie Van Leeuwenhoek">
        <title>Nocardia donostiensis sp. nov., isolated from human respiratory specimens.</title>
        <authorList>
            <person name="Ercibengoa M."/>
            <person name="Bell M."/>
            <person name="Marimon J.M."/>
            <person name="Humrighouse B."/>
            <person name="Klenk H.P."/>
            <person name="Potter G."/>
            <person name="Perez-Trallero E."/>
        </authorList>
    </citation>
    <scope>NUCLEOTIDE SEQUENCE [LARGE SCALE GENOMIC DNA]</scope>
    <source>
        <strain evidence="21 22">X1655</strain>
    </source>
</reference>
<dbReference type="GO" id="GO:0005524">
    <property type="term" value="F:ATP binding"/>
    <property type="evidence" value="ECO:0007669"/>
    <property type="project" value="UniProtKB-UniRule"/>
</dbReference>
<feature type="domain" description="YjeF N-terminal" evidence="20">
    <location>
        <begin position="5"/>
        <end position="215"/>
    </location>
</feature>
<evidence type="ECO:0000256" key="14">
    <source>
        <dbReference type="ARBA" id="ARBA00025153"/>
    </source>
</evidence>
<feature type="binding site" evidence="17">
    <location>
        <position position="257"/>
    </location>
    <ligand>
        <name>(6S)-NADPHX</name>
        <dbReference type="ChEBI" id="CHEBI:64076"/>
    </ligand>
</feature>
<keyword evidence="22" id="KW-1185">Reference proteome</keyword>
<gene>
    <name evidence="17" type="primary">nnrD</name>
    <name evidence="21" type="ORF">B0T46_06200</name>
</gene>
<dbReference type="GO" id="GO:0110051">
    <property type="term" value="P:metabolite repair"/>
    <property type="evidence" value="ECO:0007669"/>
    <property type="project" value="TreeGrafter"/>
</dbReference>
<comment type="function">
    <text evidence="14 18">Bifunctional enzyme that catalyzes the epimerization of the S- and R-forms of NAD(P)HX and the dehydration of the S-form of NAD(P)HX at the expense of ADP, which is converted to AMP. This allows the repair of both epimers of NAD(P)HX, a damaged form of NAD(P)H that is a result of enzymatic or heat-dependent hydration.</text>
</comment>
<dbReference type="GO" id="GO:0046872">
    <property type="term" value="F:metal ion binding"/>
    <property type="evidence" value="ECO:0007669"/>
    <property type="project" value="UniProtKB-UniRule"/>
</dbReference>
<dbReference type="Proteomes" id="UP000188836">
    <property type="component" value="Unassembled WGS sequence"/>
</dbReference>
<dbReference type="PIRSF" id="PIRSF017184">
    <property type="entry name" value="Nnr"/>
    <property type="match status" value="1"/>
</dbReference>
<dbReference type="GO" id="GO:0046496">
    <property type="term" value="P:nicotinamide nucleotide metabolic process"/>
    <property type="evidence" value="ECO:0007669"/>
    <property type="project" value="UniProtKB-UniRule"/>
</dbReference>
<evidence type="ECO:0000256" key="10">
    <source>
        <dbReference type="ARBA" id="ARBA00023027"/>
    </source>
</evidence>
<dbReference type="InterPro" id="IPR030677">
    <property type="entry name" value="Nnr"/>
</dbReference>
<evidence type="ECO:0000313" key="21">
    <source>
        <dbReference type="EMBL" id="ONM49460.1"/>
    </source>
</evidence>
<keyword evidence="12 17" id="KW-0456">Lyase</keyword>
<evidence type="ECO:0000256" key="11">
    <source>
        <dbReference type="ARBA" id="ARBA00023235"/>
    </source>
</evidence>
<dbReference type="RefSeq" id="WP_077115518.1">
    <property type="nucleotide sequence ID" value="NZ_LOKT01000013.1"/>
</dbReference>
<comment type="subunit">
    <text evidence="17">Homotetramer.</text>
</comment>
<evidence type="ECO:0000256" key="16">
    <source>
        <dbReference type="ARBA" id="ARBA00049209"/>
    </source>
</evidence>
<dbReference type="SUPFAM" id="SSF53613">
    <property type="entry name" value="Ribokinase-like"/>
    <property type="match status" value="1"/>
</dbReference>
<comment type="similarity">
    <text evidence="4 18">In the C-terminal section; belongs to the NnrD/CARKD family.</text>
</comment>
<evidence type="ECO:0000256" key="8">
    <source>
        <dbReference type="ARBA" id="ARBA00022857"/>
    </source>
</evidence>
<dbReference type="PROSITE" id="PS51383">
    <property type="entry name" value="YJEF_C_3"/>
    <property type="match status" value="1"/>
</dbReference>
<dbReference type="CDD" id="cd01171">
    <property type="entry name" value="YXKO-related"/>
    <property type="match status" value="1"/>
</dbReference>
<evidence type="ECO:0000256" key="13">
    <source>
        <dbReference type="ARBA" id="ARBA00023268"/>
    </source>
</evidence>
<dbReference type="InterPro" id="IPR029056">
    <property type="entry name" value="Ribokinase-like"/>
</dbReference>
<dbReference type="PANTHER" id="PTHR12592:SF0">
    <property type="entry name" value="ATP-DEPENDENT (S)-NAD(P)H-HYDRATE DEHYDRATASE"/>
    <property type="match status" value="1"/>
</dbReference>
<evidence type="ECO:0000256" key="18">
    <source>
        <dbReference type="PIRNR" id="PIRNR017184"/>
    </source>
</evidence>
<dbReference type="AlphaFoldDB" id="A0A1W0ATK0"/>
<feature type="binding site" evidence="17">
    <location>
        <position position="307"/>
    </location>
    <ligand>
        <name>(6S)-NADPHX</name>
        <dbReference type="ChEBI" id="CHEBI:64076"/>
    </ligand>
</feature>
<evidence type="ECO:0000256" key="15">
    <source>
        <dbReference type="ARBA" id="ARBA00048238"/>
    </source>
</evidence>
<keyword evidence="6 17" id="KW-0547">Nucleotide-binding</keyword>
<dbReference type="Gene3D" id="3.40.1190.20">
    <property type="match status" value="1"/>
</dbReference>
<comment type="catalytic activity">
    <reaction evidence="15 17 18">
        <text>(6S)-NADHX + ADP = AMP + phosphate + NADH + H(+)</text>
        <dbReference type="Rhea" id="RHEA:32223"/>
        <dbReference type="ChEBI" id="CHEBI:15378"/>
        <dbReference type="ChEBI" id="CHEBI:43474"/>
        <dbReference type="ChEBI" id="CHEBI:57945"/>
        <dbReference type="ChEBI" id="CHEBI:64074"/>
        <dbReference type="ChEBI" id="CHEBI:456215"/>
        <dbReference type="ChEBI" id="CHEBI:456216"/>
        <dbReference type="EC" id="4.2.1.136"/>
    </reaction>
</comment>
<keyword evidence="7 17" id="KW-0067">ATP-binding</keyword>
<dbReference type="GO" id="GO:0052855">
    <property type="term" value="F:ADP-dependent NAD(P)H-hydrate dehydratase activity"/>
    <property type="evidence" value="ECO:0007669"/>
    <property type="project" value="UniProtKB-UniRule"/>
</dbReference>
<keyword evidence="8 17" id="KW-0521">NADP</keyword>
<evidence type="ECO:0000256" key="17">
    <source>
        <dbReference type="HAMAP-Rule" id="MF_01965"/>
    </source>
</evidence>
<dbReference type="PROSITE" id="PS51385">
    <property type="entry name" value="YJEF_N"/>
    <property type="match status" value="1"/>
</dbReference>
<feature type="binding site" evidence="17">
    <location>
        <begin position="401"/>
        <end position="405"/>
    </location>
    <ligand>
        <name>AMP</name>
        <dbReference type="ChEBI" id="CHEBI:456215"/>
    </ligand>
</feature>
<evidence type="ECO:0000256" key="2">
    <source>
        <dbReference type="ARBA" id="ARBA00000909"/>
    </source>
</evidence>
<comment type="catalytic activity">
    <reaction evidence="2 18">
        <text>(6R)-NADPHX = (6S)-NADPHX</text>
        <dbReference type="Rhea" id="RHEA:32227"/>
        <dbReference type="ChEBI" id="CHEBI:64076"/>
        <dbReference type="ChEBI" id="CHEBI:64077"/>
        <dbReference type="EC" id="5.1.99.6"/>
    </reaction>
</comment>
<comment type="catalytic activity">
    <reaction evidence="16 17 18">
        <text>(6S)-NADPHX + ADP = AMP + phosphate + NADPH + H(+)</text>
        <dbReference type="Rhea" id="RHEA:32235"/>
        <dbReference type="ChEBI" id="CHEBI:15378"/>
        <dbReference type="ChEBI" id="CHEBI:43474"/>
        <dbReference type="ChEBI" id="CHEBI:57783"/>
        <dbReference type="ChEBI" id="CHEBI:64076"/>
        <dbReference type="ChEBI" id="CHEBI:456215"/>
        <dbReference type="ChEBI" id="CHEBI:456216"/>
        <dbReference type="EC" id="4.2.1.136"/>
    </reaction>
</comment>
<dbReference type="SUPFAM" id="SSF64153">
    <property type="entry name" value="YjeF N-terminal domain-like"/>
    <property type="match status" value="1"/>
</dbReference>
<keyword evidence="10 17" id="KW-0520">NAD</keyword>
<organism evidence="21 22">
    <name type="scientific">Nocardia donostiensis</name>
    <dbReference type="NCBI Taxonomy" id="1538463"/>
    <lineage>
        <taxon>Bacteria</taxon>
        <taxon>Bacillati</taxon>
        <taxon>Actinomycetota</taxon>
        <taxon>Actinomycetes</taxon>
        <taxon>Mycobacteriales</taxon>
        <taxon>Nocardiaceae</taxon>
        <taxon>Nocardia</taxon>
    </lineage>
</organism>
<evidence type="ECO:0000256" key="6">
    <source>
        <dbReference type="ARBA" id="ARBA00022741"/>
    </source>
</evidence>
<dbReference type="EC" id="4.2.1.136" evidence="17"/>
<dbReference type="Gene3D" id="3.40.50.10260">
    <property type="entry name" value="YjeF N-terminal domain"/>
    <property type="match status" value="1"/>
</dbReference>
<feature type="binding site" evidence="17">
    <location>
        <position position="431"/>
    </location>
    <ligand>
        <name>(6S)-NADPHX</name>
        <dbReference type="ChEBI" id="CHEBI:64076"/>
    </ligand>
</feature>
<keyword evidence="13" id="KW-0511">Multifunctional enzyme</keyword>
<feature type="domain" description="YjeF C-terminal" evidence="19">
    <location>
        <begin position="222"/>
        <end position="490"/>
    </location>
</feature>
<evidence type="ECO:0000259" key="20">
    <source>
        <dbReference type="PROSITE" id="PS51385"/>
    </source>
</evidence>
<evidence type="ECO:0000313" key="22">
    <source>
        <dbReference type="Proteomes" id="UP000188836"/>
    </source>
</evidence>
<sequence length="496" mass="50721">MRKAYRATDVLAAVAEELKEGRADRLLHKAAAGLAVICTEELAARCGNVYGRRVALLVGTGNNGADALLAGVRLRRRGVVVDALLVGDRAYEPGLGELTRLGGYVLAAGDSDSAKSALSRADLVVDGIIGESGTGGLYGYAAELAAAIPPSTPVIAVDIPSGVEPDTGEIHGPHIKADITVTFAAWKAATFLPPASYAAGRLRFVSVGLPPIPAEPIVRCLGDRGIAERWPVPTTTSHKYLRGVLGVVAGSDTYPGAAVLAVIGAKQAGAGIIRYIGPPRVTGHVLTKVPEAVPGFGQVQAWLLGSGVEDDAEQDRAIDTALNSGLPCVVDAGALEACVRRRMAGERSAPADRILLTPHAGELARILGWLGHDVRRDEVEARPAYFGLEVARAVDATVLVKGATTLITRPDGMIASQAEAPPWLATAGAGDVLAGIAGALMSGGVDAFDAGEMAAFIHGRAAAEAHRSRGGGPITASSVAHVAPNVIGAALAAREG</sequence>
<dbReference type="Pfam" id="PF03853">
    <property type="entry name" value="YjeF_N"/>
    <property type="match status" value="1"/>
</dbReference>
<keyword evidence="9 18" id="KW-0630">Potassium</keyword>
<comment type="catalytic activity">
    <reaction evidence="1 18">
        <text>(6R)-NADHX = (6S)-NADHX</text>
        <dbReference type="Rhea" id="RHEA:32215"/>
        <dbReference type="ChEBI" id="CHEBI:64074"/>
        <dbReference type="ChEBI" id="CHEBI:64075"/>
        <dbReference type="EC" id="5.1.99.6"/>
    </reaction>
</comment>
<proteinExistence type="inferred from homology"/>
<comment type="function">
    <text evidence="17">Catalyzes the dehydration of the S-form of NAD(P)HX at the expense of ADP, which is converted to AMP. Together with NAD(P)HX epimerase, which catalyzes the epimerization of the S- and R-forms, the enzyme allows the repair of both epimers of NAD(P)HX, a damaged form of NAD(P)H that is a result of enzymatic or heat-dependent hydration.</text>
</comment>
<evidence type="ECO:0000256" key="1">
    <source>
        <dbReference type="ARBA" id="ARBA00000013"/>
    </source>
</evidence>
<evidence type="ECO:0000256" key="7">
    <source>
        <dbReference type="ARBA" id="ARBA00022840"/>
    </source>
</evidence>
<dbReference type="InterPro" id="IPR036652">
    <property type="entry name" value="YjeF_N_dom_sf"/>
</dbReference>
<evidence type="ECO:0000256" key="9">
    <source>
        <dbReference type="ARBA" id="ARBA00022958"/>
    </source>
</evidence>
<protein>
    <recommendedName>
        <fullName evidence="17">ADP-dependent (S)-NAD(P)H-hydrate dehydratase</fullName>
        <ecNumber evidence="17">4.2.1.136</ecNumber>
    </recommendedName>
    <alternativeName>
        <fullName evidence="17">ADP-dependent NAD(P)HX dehydratase</fullName>
    </alternativeName>
</protein>
<dbReference type="STRING" id="1538463.B0T36_19375"/>
<dbReference type="InterPro" id="IPR000631">
    <property type="entry name" value="CARKD"/>
</dbReference>
<dbReference type="EMBL" id="MUMY01000004">
    <property type="protein sequence ID" value="ONM49460.1"/>
    <property type="molecule type" value="Genomic_DNA"/>
</dbReference>
<evidence type="ECO:0000256" key="12">
    <source>
        <dbReference type="ARBA" id="ARBA00023239"/>
    </source>
</evidence>
<dbReference type="InterPro" id="IPR004443">
    <property type="entry name" value="YjeF_N_dom"/>
</dbReference>
<feature type="binding site" evidence="17">
    <location>
        <position position="430"/>
    </location>
    <ligand>
        <name>AMP</name>
        <dbReference type="ChEBI" id="CHEBI:456215"/>
    </ligand>
</feature>
<dbReference type="HAMAP" id="MF_01965">
    <property type="entry name" value="NADHX_dehydratase"/>
    <property type="match status" value="1"/>
</dbReference>
<dbReference type="GO" id="GO:0052856">
    <property type="term" value="F:NAD(P)HX epimerase activity"/>
    <property type="evidence" value="ECO:0007669"/>
    <property type="project" value="UniProtKB-EC"/>
</dbReference>
<name>A0A1W0ATK0_9NOCA</name>
<dbReference type="PANTHER" id="PTHR12592">
    <property type="entry name" value="ATP-DEPENDENT (S)-NAD(P)H-HYDRATE DEHYDRATASE FAMILY MEMBER"/>
    <property type="match status" value="1"/>
</dbReference>
<comment type="cofactor">
    <cofactor evidence="17">
        <name>Mg(2+)</name>
        <dbReference type="ChEBI" id="CHEBI:18420"/>
    </cofactor>
</comment>